<proteinExistence type="predicted"/>
<dbReference type="AlphaFoldDB" id="A0A2J6QI79"/>
<sequence>MARISRSHYNQAIPLQPLSNATLLHSGLTSCMCDANAGTYIYTDTITSSNGGNRDCKPPAKKRTIFVWQCCQCGQSNINIQIEDCPQCSNPRCAYCPTTKVQIRPAGFAESGGEDTEGTSEAVLEEEDVAAVYTCTGHACIFRYQCSSTSPPLDLYLRDENADTIDVKL</sequence>
<dbReference type="PROSITE" id="PS51257">
    <property type="entry name" value="PROKAR_LIPOPROTEIN"/>
    <property type="match status" value="1"/>
</dbReference>
<dbReference type="Proteomes" id="UP000235672">
    <property type="component" value="Unassembled WGS sequence"/>
</dbReference>
<reference evidence="1 2" key="1">
    <citation type="submission" date="2016-05" db="EMBL/GenBank/DDBJ databases">
        <title>A degradative enzymes factory behind the ericoid mycorrhizal symbiosis.</title>
        <authorList>
            <consortium name="DOE Joint Genome Institute"/>
            <person name="Martino E."/>
            <person name="Morin E."/>
            <person name="Grelet G."/>
            <person name="Kuo A."/>
            <person name="Kohler A."/>
            <person name="Daghino S."/>
            <person name="Barry K."/>
            <person name="Choi C."/>
            <person name="Cichocki N."/>
            <person name="Clum A."/>
            <person name="Copeland A."/>
            <person name="Hainaut M."/>
            <person name="Haridas S."/>
            <person name="Labutti K."/>
            <person name="Lindquist E."/>
            <person name="Lipzen A."/>
            <person name="Khouja H.-R."/>
            <person name="Murat C."/>
            <person name="Ohm R."/>
            <person name="Olson A."/>
            <person name="Spatafora J."/>
            <person name="Veneault-Fourrey C."/>
            <person name="Henrissat B."/>
            <person name="Grigoriev I."/>
            <person name="Martin F."/>
            <person name="Perotto S."/>
        </authorList>
    </citation>
    <scope>NUCLEOTIDE SEQUENCE [LARGE SCALE GENOMIC DNA]</scope>
    <source>
        <strain evidence="1 2">UAMH 7357</strain>
    </source>
</reference>
<evidence type="ECO:0000313" key="2">
    <source>
        <dbReference type="Proteomes" id="UP000235672"/>
    </source>
</evidence>
<organism evidence="1 2">
    <name type="scientific">Hyaloscypha hepaticicola</name>
    <dbReference type="NCBI Taxonomy" id="2082293"/>
    <lineage>
        <taxon>Eukaryota</taxon>
        <taxon>Fungi</taxon>
        <taxon>Dikarya</taxon>
        <taxon>Ascomycota</taxon>
        <taxon>Pezizomycotina</taxon>
        <taxon>Leotiomycetes</taxon>
        <taxon>Helotiales</taxon>
        <taxon>Hyaloscyphaceae</taxon>
        <taxon>Hyaloscypha</taxon>
    </lineage>
</organism>
<accession>A0A2J6QI79</accession>
<evidence type="ECO:0000313" key="1">
    <source>
        <dbReference type="EMBL" id="PMD25971.1"/>
    </source>
</evidence>
<keyword evidence="2" id="KW-1185">Reference proteome</keyword>
<dbReference type="OrthoDB" id="3472818at2759"/>
<gene>
    <name evidence="1" type="ORF">NA56DRAFT_699051</name>
</gene>
<dbReference type="EMBL" id="KZ613469">
    <property type="protein sequence ID" value="PMD25971.1"/>
    <property type="molecule type" value="Genomic_DNA"/>
</dbReference>
<name>A0A2J6QI79_9HELO</name>
<protein>
    <submittedName>
        <fullName evidence="1">Uncharacterized protein</fullName>
    </submittedName>
</protein>